<organism evidence="1 2">
    <name type="scientific">Euphydryas editha</name>
    <name type="common">Edith's checkerspot</name>
    <dbReference type="NCBI Taxonomy" id="104508"/>
    <lineage>
        <taxon>Eukaryota</taxon>
        <taxon>Metazoa</taxon>
        <taxon>Ecdysozoa</taxon>
        <taxon>Arthropoda</taxon>
        <taxon>Hexapoda</taxon>
        <taxon>Insecta</taxon>
        <taxon>Pterygota</taxon>
        <taxon>Neoptera</taxon>
        <taxon>Endopterygota</taxon>
        <taxon>Lepidoptera</taxon>
        <taxon>Glossata</taxon>
        <taxon>Ditrysia</taxon>
        <taxon>Papilionoidea</taxon>
        <taxon>Nymphalidae</taxon>
        <taxon>Nymphalinae</taxon>
        <taxon>Euphydryas</taxon>
    </lineage>
</organism>
<evidence type="ECO:0000313" key="1">
    <source>
        <dbReference type="EMBL" id="CAH2088445.1"/>
    </source>
</evidence>
<protein>
    <recommendedName>
        <fullName evidence="3">Secreted protein</fullName>
    </recommendedName>
</protein>
<gene>
    <name evidence="1" type="ORF">EEDITHA_LOCUS4604</name>
</gene>
<reference evidence="1" key="1">
    <citation type="submission" date="2022-03" db="EMBL/GenBank/DDBJ databases">
        <authorList>
            <person name="Tunstrom K."/>
        </authorList>
    </citation>
    <scope>NUCLEOTIDE SEQUENCE</scope>
</reference>
<accession>A0AAU9TV97</accession>
<evidence type="ECO:0000313" key="2">
    <source>
        <dbReference type="Proteomes" id="UP001153954"/>
    </source>
</evidence>
<evidence type="ECO:0008006" key="3">
    <source>
        <dbReference type="Google" id="ProtNLM"/>
    </source>
</evidence>
<dbReference type="AlphaFoldDB" id="A0AAU9TV97"/>
<dbReference type="Proteomes" id="UP001153954">
    <property type="component" value="Unassembled WGS sequence"/>
</dbReference>
<dbReference type="EMBL" id="CAKOGL010000007">
    <property type="protein sequence ID" value="CAH2088445.1"/>
    <property type="molecule type" value="Genomic_DNA"/>
</dbReference>
<keyword evidence="2" id="KW-1185">Reference proteome</keyword>
<name>A0AAU9TV97_EUPED</name>
<sequence length="129" mass="14296">MPLSRSIGFSFLAGSAVTWESGVFCMRLSASSQTFCESNSTRSLLFETGDTLAGAYLVFRKDMLFLNVSIVSWRLFDGRFVATISAGRVWEEVAHLEFVLWKVWLQSAGRPLARAVGFQRAARTLGSGF</sequence>
<comment type="caution">
    <text evidence="1">The sequence shown here is derived from an EMBL/GenBank/DDBJ whole genome shotgun (WGS) entry which is preliminary data.</text>
</comment>
<proteinExistence type="predicted"/>